<accession>A3ZMU4</accession>
<keyword evidence="1" id="KW-0472">Membrane</keyword>
<keyword evidence="1" id="KW-0812">Transmembrane</keyword>
<name>A3ZMU4_9BACT</name>
<dbReference type="AlphaFoldDB" id="A3ZMU4"/>
<dbReference type="Proteomes" id="UP000004358">
    <property type="component" value="Unassembled WGS sequence"/>
</dbReference>
<reference evidence="2 3" key="1">
    <citation type="submission" date="2006-02" db="EMBL/GenBank/DDBJ databases">
        <authorList>
            <person name="Amann R."/>
            <person name="Ferriera S."/>
            <person name="Johnson J."/>
            <person name="Kravitz S."/>
            <person name="Halpern A."/>
            <person name="Remington K."/>
            <person name="Beeson K."/>
            <person name="Tran B."/>
            <person name="Rogers Y.-H."/>
            <person name="Friedman R."/>
            <person name="Venter J.C."/>
        </authorList>
    </citation>
    <scope>NUCLEOTIDE SEQUENCE [LARGE SCALE GENOMIC DNA]</scope>
    <source>
        <strain evidence="2 3">DSM 3645</strain>
    </source>
</reference>
<evidence type="ECO:0000313" key="2">
    <source>
        <dbReference type="EMBL" id="EAQ82270.1"/>
    </source>
</evidence>
<dbReference type="HOGENOM" id="CLU_2191903_0_0_0"/>
<comment type="caution">
    <text evidence="2">The sequence shown here is derived from an EMBL/GenBank/DDBJ whole genome shotgun (WGS) entry which is preliminary data.</text>
</comment>
<organism evidence="2 3">
    <name type="scientific">Blastopirellula marina DSM 3645</name>
    <dbReference type="NCBI Taxonomy" id="314230"/>
    <lineage>
        <taxon>Bacteria</taxon>
        <taxon>Pseudomonadati</taxon>
        <taxon>Planctomycetota</taxon>
        <taxon>Planctomycetia</taxon>
        <taxon>Pirellulales</taxon>
        <taxon>Pirellulaceae</taxon>
        <taxon>Blastopirellula</taxon>
    </lineage>
</organism>
<sequence length="108" mass="11851">MIVTAFISTLSHGAGLYVVRNLEEIWFYLLACSLCASLSVFLVCIFRVLIGAQQAALMDSWGGASQGTSEVVQPRVDRLDLPTQKEAETLSVDIPKDQVLNAVRQPRI</sequence>
<protein>
    <submittedName>
        <fullName evidence="2">Uncharacterized protein</fullName>
    </submittedName>
</protein>
<proteinExistence type="predicted"/>
<keyword evidence="1" id="KW-1133">Transmembrane helix</keyword>
<gene>
    <name evidence="2" type="ORF">DSM3645_01110</name>
</gene>
<evidence type="ECO:0000256" key="1">
    <source>
        <dbReference type="SAM" id="Phobius"/>
    </source>
</evidence>
<evidence type="ECO:0000313" key="3">
    <source>
        <dbReference type="Proteomes" id="UP000004358"/>
    </source>
</evidence>
<dbReference type="EMBL" id="AANZ01000002">
    <property type="protein sequence ID" value="EAQ82270.1"/>
    <property type="molecule type" value="Genomic_DNA"/>
</dbReference>
<feature type="transmembrane region" description="Helical" evidence="1">
    <location>
        <begin position="25"/>
        <end position="50"/>
    </location>
</feature>